<accession>A0A2K1IM58</accession>
<dbReference type="Gramene" id="Pp3c22_3760V3.1">
    <property type="protein sequence ID" value="Pp3c22_3760V3.1"/>
    <property type="gene ID" value="Pp3c22_3760"/>
</dbReference>
<evidence type="ECO:0000313" key="3">
    <source>
        <dbReference type="Proteomes" id="UP000006727"/>
    </source>
</evidence>
<dbReference type="InParanoid" id="A0A2K1IM58"/>
<evidence type="ECO:0000313" key="2">
    <source>
        <dbReference type="EnsemblPlants" id="Pp3c22_3760V3.1"/>
    </source>
</evidence>
<reference evidence="1 3" key="2">
    <citation type="journal article" date="2018" name="Plant J.">
        <title>The Physcomitrella patens chromosome-scale assembly reveals moss genome structure and evolution.</title>
        <authorList>
            <person name="Lang D."/>
            <person name="Ullrich K.K."/>
            <person name="Murat F."/>
            <person name="Fuchs J."/>
            <person name="Jenkins J."/>
            <person name="Haas F.B."/>
            <person name="Piednoel M."/>
            <person name="Gundlach H."/>
            <person name="Van Bel M."/>
            <person name="Meyberg R."/>
            <person name="Vives C."/>
            <person name="Morata J."/>
            <person name="Symeonidi A."/>
            <person name="Hiss M."/>
            <person name="Muchero W."/>
            <person name="Kamisugi Y."/>
            <person name="Saleh O."/>
            <person name="Blanc G."/>
            <person name="Decker E.L."/>
            <person name="van Gessel N."/>
            <person name="Grimwood J."/>
            <person name="Hayes R.D."/>
            <person name="Graham S.W."/>
            <person name="Gunter L.E."/>
            <person name="McDaniel S.F."/>
            <person name="Hoernstein S.N.W."/>
            <person name="Larsson A."/>
            <person name="Li F.W."/>
            <person name="Perroud P.F."/>
            <person name="Phillips J."/>
            <person name="Ranjan P."/>
            <person name="Rokshar D.S."/>
            <person name="Rothfels C.J."/>
            <person name="Schneider L."/>
            <person name="Shu S."/>
            <person name="Stevenson D.W."/>
            <person name="Thummler F."/>
            <person name="Tillich M."/>
            <person name="Villarreal Aguilar J.C."/>
            <person name="Widiez T."/>
            <person name="Wong G.K."/>
            <person name="Wymore A."/>
            <person name="Zhang Y."/>
            <person name="Zimmer A.D."/>
            <person name="Quatrano R.S."/>
            <person name="Mayer K.F.X."/>
            <person name="Goodstein D."/>
            <person name="Casacuberta J.M."/>
            <person name="Vandepoele K."/>
            <person name="Reski R."/>
            <person name="Cuming A.C."/>
            <person name="Tuskan G.A."/>
            <person name="Maumus F."/>
            <person name="Salse J."/>
            <person name="Schmutz J."/>
            <person name="Rensing S.A."/>
        </authorList>
    </citation>
    <scope>NUCLEOTIDE SEQUENCE [LARGE SCALE GENOMIC DNA]</scope>
    <source>
        <strain evidence="2 3">cv. Gransden 2004</strain>
    </source>
</reference>
<protein>
    <submittedName>
        <fullName evidence="1 2">Uncharacterized protein</fullName>
    </submittedName>
</protein>
<organism evidence="1">
    <name type="scientific">Physcomitrium patens</name>
    <name type="common">Spreading-leaved earth moss</name>
    <name type="synonym">Physcomitrella patens</name>
    <dbReference type="NCBI Taxonomy" id="3218"/>
    <lineage>
        <taxon>Eukaryota</taxon>
        <taxon>Viridiplantae</taxon>
        <taxon>Streptophyta</taxon>
        <taxon>Embryophyta</taxon>
        <taxon>Bryophyta</taxon>
        <taxon>Bryophytina</taxon>
        <taxon>Bryopsida</taxon>
        <taxon>Funariidae</taxon>
        <taxon>Funariales</taxon>
        <taxon>Funariaceae</taxon>
        <taxon>Physcomitrium</taxon>
    </lineage>
</organism>
<dbReference type="EnsemblPlants" id="Pp3c22_3760V3.1">
    <property type="protein sequence ID" value="Pp3c22_3760V3.1"/>
    <property type="gene ID" value="Pp3c22_3760"/>
</dbReference>
<name>A0A2K1IM58_PHYPA</name>
<dbReference type="Proteomes" id="UP000006727">
    <property type="component" value="Chromosome 22"/>
</dbReference>
<proteinExistence type="predicted"/>
<gene>
    <name evidence="1" type="ORF">PHYPA_026675</name>
</gene>
<dbReference type="Gramene" id="Pp3c22_3760V3.2">
    <property type="protein sequence ID" value="Pp3c22_3760V3.2"/>
    <property type="gene ID" value="Pp3c22_3760"/>
</dbReference>
<keyword evidence="3" id="KW-1185">Reference proteome</keyword>
<reference evidence="2" key="3">
    <citation type="submission" date="2020-12" db="UniProtKB">
        <authorList>
            <consortium name="EnsemblPlants"/>
        </authorList>
    </citation>
    <scope>IDENTIFICATION</scope>
</reference>
<dbReference type="EMBL" id="ABEU02000022">
    <property type="protein sequence ID" value="PNR30359.1"/>
    <property type="molecule type" value="Genomic_DNA"/>
</dbReference>
<reference evidence="1 3" key="1">
    <citation type="journal article" date="2008" name="Science">
        <title>The Physcomitrella genome reveals evolutionary insights into the conquest of land by plants.</title>
        <authorList>
            <person name="Rensing S."/>
            <person name="Lang D."/>
            <person name="Zimmer A."/>
            <person name="Terry A."/>
            <person name="Salamov A."/>
            <person name="Shapiro H."/>
            <person name="Nishiyama T."/>
            <person name="Perroud P.-F."/>
            <person name="Lindquist E."/>
            <person name="Kamisugi Y."/>
            <person name="Tanahashi T."/>
            <person name="Sakakibara K."/>
            <person name="Fujita T."/>
            <person name="Oishi K."/>
            <person name="Shin-I T."/>
            <person name="Kuroki Y."/>
            <person name="Toyoda A."/>
            <person name="Suzuki Y."/>
            <person name="Hashimoto A."/>
            <person name="Yamaguchi K."/>
            <person name="Sugano A."/>
            <person name="Kohara Y."/>
            <person name="Fujiyama A."/>
            <person name="Anterola A."/>
            <person name="Aoki S."/>
            <person name="Ashton N."/>
            <person name="Barbazuk W.B."/>
            <person name="Barker E."/>
            <person name="Bennetzen J."/>
            <person name="Bezanilla M."/>
            <person name="Blankenship R."/>
            <person name="Cho S.H."/>
            <person name="Dutcher S."/>
            <person name="Estelle M."/>
            <person name="Fawcett J.A."/>
            <person name="Gundlach H."/>
            <person name="Hanada K."/>
            <person name="Heyl A."/>
            <person name="Hicks K.A."/>
            <person name="Hugh J."/>
            <person name="Lohr M."/>
            <person name="Mayer K."/>
            <person name="Melkozernov A."/>
            <person name="Murata T."/>
            <person name="Nelson D."/>
            <person name="Pils B."/>
            <person name="Prigge M."/>
            <person name="Reiss B."/>
            <person name="Renner T."/>
            <person name="Rombauts S."/>
            <person name="Rushton P."/>
            <person name="Sanderfoot A."/>
            <person name="Schween G."/>
            <person name="Shiu S.-H."/>
            <person name="Stueber K."/>
            <person name="Theodoulou F.L."/>
            <person name="Tu H."/>
            <person name="Van de Peer Y."/>
            <person name="Verrier P.J."/>
            <person name="Waters E."/>
            <person name="Wood A."/>
            <person name="Yang L."/>
            <person name="Cove D."/>
            <person name="Cuming A."/>
            <person name="Hasebe M."/>
            <person name="Lucas S."/>
            <person name="Mishler D.B."/>
            <person name="Reski R."/>
            <person name="Grigoriev I."/>
            <person name="Quatrano R.S."/>
            <person name="Boore J.L."/>
        </authorList>
    </citation>
    <scope>NUCLEOTIDE SEQUENCE [LARGE SCALE GENOMIC DNA]</scope>
    <source>
        <strain evidence="2 3">cv. Gransden 2004</strain>
    </source>
</reference>
<dbReference type="PaxDb" id="3218-PP1S275_105V6.1"/>
<evidence type="ECO:0000313" key="1">
    <source>
        <dbReference type="EMBL" id="PNR30359.1"/>
    </source>
</evidence>
<sequence>MTNCISASKDGHGLTMDMEEDMKVKAIEALRKKTYEEGIMFMIKRNREKISEIWFIIDKNRDEIDFMKQQVLHGDVSSVRA</sequence>
<dbReference type="AlphaFoldDB" id="A0A2K1IM58"/>
<dbReference type="EnsemblPlants" id="Pp3c22_3760V3.2">
    <property type="protein sequence ID" value="Pp3c22_3760V3.2"/>
    <property type="gene ID" value="Pp3c22_3760"/>
</dbReference>